<proteinExistence type="predicted"/>
<reference evidence="1" key="1">
    <citation type="journal article" date="2021" name="Open Biol.">
        <title>Shared evolutionary footprints suggest mitochondrial oxidative damage underlies multiple complex I losses in fungi.</title>
        <authorList>
            <person name="Schikora-Tamarit M.A."/>
            <person name="Marcet-Houben M."/>
            <person name="Nosek J."/>
            <person name="Gabaldon T."/>
        </authorList>
    </citation>
    <scope>NUCLEOTIDE SEQUENCE</scope>
    <source>
        <strain evidence="1">CBS2887</strain>
    </source>
</reference>
<reference evidence="1" key="2">
    <citation type="submission" date="2021-01" db="EMBL/GenBank/DDBJ databases">
        <authorList>
            <person name="Schikora-Tamarit M.A."/>
        </authorList>
    </citation>
    <scope>NUCLEOTIDE SEQUENCE</scope>
    <source>
        <strain evidence="1">CBS2887</strain>
    </source>
</reference>
<keyword evidence="2" id="KW-1185">Reference proteome</keyword>
<dbReference type="AlphaFoldDB" id="A0A9P8Q549"/>
<sequence length="142" mass="16126">MIIEQTMMTFESISYLQLLNNAQLISVNDAKENNQNLSQTTAAIRNYKPMTTYSHQSNVDAILEEEPDWLKVWYTARTRSTVHNSEFRICHILKGWSELMFGCSIDCLIDEANLAVVDGVRKLDVSKIMVVRVKPSADPGES</sequence>
<evidence type="ECO:0000313" key="1">
    <source>
        <dbReference type="EMBL" id="KAH3684467.1"/>
    </source>
</evidence>
<evidence type="ECO:0000313" key="2">
    <source>
        <dbReference type="Proteomes" id="UP000774326"/>
    </source>
</evidence>
<protein>
    <submittedName>
        <fullName evidence="1">Uncharacterized protein</fullName>
    </submittedName>
</protein>
<dbReference type="Proteomes" id="UP000774326">
    <property type="component" value="Unassembled WGS sequence"/>
</dbReference>
<comment type="caution">
    <text evidence="1">The sequence shown here is derived from an EMBL/GenBank/DDBJ whole genome shotgun (WGS) entry which is preliminary data.</text>
</comment>
<organism evidence="1 2">
    <name type="scientific">Wickerhamomyces pijperi</name>
    <name type="common">Yeast</name>
    <name type="synonym">Pichia pijperi</name>
    <dbReference type="NCBI Taxonomy" id="599730"/>
    <lineage>
        <taxon>Eukaryota</taxon>
        <taxon>Fungi</taxon>
        <taxon>Dikarya</taxon>
        <taxon>Ascomycota</taxon>
        <taxon>Saccharomycotina</taxon>
        <taxon>Saccharomycetes</taxon>
        <taxon>Phaffomycetales</taxon>
        <taxon>Wickerhamomycetaceae</taxon>
        <taxon>Wickerhamomyces</taxon>
    </lineage>
</organism>
<name>A0A9P8Q549_WICPI</name>
<accession>A0A9P8Q549</accession>
<gene>
    <name evidence="1" type="ORF">WICPIJ_004561</name>
</gene>
<dbReference type="EMBL" id="JAEUBG010002471">
    <property type="protein sequence ID" value="KAH3684467.1"/>
    <property type="molecule type" value="Genomic_DNA"/>
</dbReference>